<evidence type="ECO:0000313" key="4">
    <source>
        <dbReference type="Proteomes" id="UP001623592"/>
    </source>
</evidence>
<keyword evidence="1" id="KW-0812">Transmembrane</keyword>
<feature type="transmembrane region" description="Helical" evidence="1">
    <location>
        <begin position="9"/>
        <end position="30"/>
    </location>
</feature>
<feature type="domain" description="Uncharacterized protein YyaB-like PH" evidence="2">
    <location>
        <begin position="57"/>
        <end position="132"/>
    </location>
</feature>
<comment type="caution">
    <text evidence="3">The sequence shown here is derived from an EMBL/GenBank/DDBJ whole genome shotgun (WGS) entry which is preliminary data.</text>
</comment>
<organism evidence="3 4">
    <name type="scientific">Clostridium neuense</name>
    <dbReference type="NCBI Taxonomy" id="1728934"/>
    <lineage>
        <taxon>Bacteria</taxon>
        <taxon>Bacillati</taxon>
        <taxon>Bacillota</taxon>
        <taxon>Clostridia</taxon>
        <taxon>Eubacteriales</taxon>
        <taxon>Clostridiaceae</taxon>
        <taxon>Clostridium</taxon>
    </lineage>
</organism>
<dbReference type="Proteomes" id="UP001623592">
    <property type="component" value="Unassembled WGS sequence"/>
</dbReference>
<name>A0ABW8TKP7_9CLOT</name>
<reference evidence="3 4" key="1">
    <citation type="submission" date="2024-11" db="EMBL/GenBank/DDBJ databases">
        <authorList>
            <person name="Heng Y.C."/>
            <person name="Lim A.C.H."/>
            <person name="Lee J.K.Y."/>
            <person name="Kittelmann S."/>
        </authorList>
    </citation>
    <scope>NUCLEOTIDE SEQUENCE [LARGE SCALE GENOMIC DNA]</scope>
    <source>
        <strain evidence="3 4">WILCCON 0114</strain>
    </source>
</reference>
<dbReference type="RefSeq" id="WP_406788158.1">
    <property type="nucleotide sequence ID" value="NZ_JBJIAA010000011.1"/>
</dbReference>
<accession>A0ABW8TKP7</accession>
<proteinExistence type="predicted"/>
<evidence type="ECO:0000313" key="3">
    <source>
        <dbReference type="EMBL" id="MFL0251504.1"/>
    </source>
</evidence>
<sequence>MKFKSKIDLWLHLVVVLFTILTLWLLYSYITNKRGLIALILFITLLILSILPMYLFTYYTFENSFLHIRCGLMINIKINYKNIVSVKDSKSLISSPALSMDRIEIKYYENSYPNFLVISPERKQEFIDTLNKHIAS</sequence>
<keyword evidence="4" id="KW-1185">Reference proteome</keyword>
<keyword evidence="1" id="KW-0472">Membrane</keyword>
<dbReference type="Pfam" id="PF06713">
    <property type="entry name" value="bPH_4"/>
    <property type="match status" value="1"/>
</dbReference>
<evidence type="ECO:0000259" key="2">
    <source>
        <dbReference type="Pfam" id="PF06713"/>
    </source>
</evidence>
<protein>
    <submittedName>
        <fullName evidence="3">PH domain-containing protein</fullName>
    </submittedName>
</protein>
<dbReference type="EMBL" id="JBJIAA010000011">
    <property type="protein sequence ID" value="MFL0251504.1"/>
    <property type="molecule type" value="Genomic_DNA"/>
</dbReference>
<dbReference type="InterPro" id="IPR009589">
    <property type="entry name" value="PH_YyaB-like"/>
</dbReference>
<evidence type="ECO:0000256" key="1">
    <source>
        <dbReference type="SAM" id="Phobius"/>
    </source>
</evidence>
<feature type="transmembrane region" description="Helical" evidence="1">
    <location>
        <begin position="36"/>
        <end position="59"/>
    </location>
</feature>
<gene>
    <name evidence="3" type="ORF">ACJDT4_13870</name>
</gene>
<keyword evidence="1" id="KW-1133">Transmembrane helix</keyword>